<keyword evidence="1" id="KW-0106">Calcium</keyword>
<dbReference type="PROSITE" id="PS00018">
    <property type="entry name" value="EF_HAND_1"/>
    <property type="match status" value="1"/>
</dbReference>
<dbReference type="InterPro" id="IPR011992">
    <property type="entry name" value="EF-hand-dom_pair"/>
</dbReference>
<comment type="caution">
    <text evidence="2">The sequence shown here is derived from an EMBL/GenBank/DDBJ whole genome shotgun (WGS) entry which is preliminary data.</text>
</comment>
<protein>
    <submittedName>
        <fullName evidence="2">Parvalbumin</fullName>
    </submittedName>
</protein>
<dbReference type="AlphaFoldDB" id="A0A2P5BR39"/>
<dbReference type="EMBL" id="JXTB01000235">
    <property type="protein sequence ID" value="PON51263.1"/>
    <property type="molecule type" value="Genomic_DNA"/>
</dbReference>
<dbReference type="SUPFAM" id="SSF47473">
    <property type="entry name" value="EF-hand"/>
    <property type="match status" value="1"/>
</dbReference>
<organism evidence="2 3">
    <name type="scientific">Parasponia andersonii</name>
    <name type="common">Sponia andersonii</name>
    <dbReference type="NCBI Taxonomy" id="3476"/>
    <lineage>
        <taxon>Eukaryota</taxon>
        <taxon>Viridiplantae</taxon>
        <taxon>Streptophyta</taxon>
        <taxon>Embryophyta</taxon>
        <taxon>Tracheophyta</taxon>
        <taxon>Spermatophyta</taxon>
        <taxon>Magnoliopsida</taxon>
        <taxon>eudicotyledons</taxon>
        <taxon>Gunneridae</taxon>
        <taxon>Pentapetalae</taxon>
        <taxon>rosids</taxon>
        <taxon>fabids</taxon>
        <taxon>Rosales</taxon>
        <taxon>Cannabaceae</taxon>
        <taxon>Parasponia</taxon>
    </lineage>
</organism>
<gene>
    <name evidence="2" type="ORF">PanWU01x14_217320</name>
</gene>
<evidence type="ECO:0000313" key="3">
    <source>
        <dbReference type="Proteomes" id="UP000237105"/>
    </source>
</evidence>
<dbReference type="InterPro" id="IPR018247">
    <property type="entry name" value="EF_Hand_1_Ca_BS"/>
</dbReference>
<proteinExistence type="predicted"/>
<dbReference type="STRING" id="3476.A0A2P5BR39"/>
<evidence type="ECO:0000313" key="2">
    <source>
        <dbReference type="EMBL" id="PON51263.1"/>
    </source>
</evidence>
<evidence type="ECO:0000256" key="1">
    <source>
        <dbReference type="ARBA" id="ARBA00022837"/>
    </source>
</evidence>
<reference evidence="3" key="1">
    <citation type="submission" date="2016-06" db="EMBL/GenBank/DDBJ databases">
        <title>Parallel loss of symbiosis genes in relatives of nitrogen-fixing non-legume Parasponia.</title>
        <authorList>
            <person name="Van Velzen R."/>
            <person name="Holmer R."/>
            <person name="Bu F."/>
            <person name="Rutten L."/>
            <person name="Van Zeijl A."/>
            <person name="Liu W."/>
            <person name="Santuari L."/>
            <person name="Cao Q."/>
            <person name="Sharma T."/>
            <person name="Shen D."/>
            <person name="Roswanjaya Y."/>
            <person name="Wardhani T."/>
            <person name="Kalhor M.S."/>
            <person name="Jansen J."/>
            <person name="Van den Hoogen J."/>
            <person name="Gungor B."/>
            <person name="Hartog M."/>
            <person name="Hontelez J."/>
            <person name="Verver J."/>
            <person name="Yang W.-C."/>
            <person name="Schijlen E."/>
            <person name="Repin R."/>
            <person name="Schilthuizen M."/>
            <person name="Schranz E."/>
            <person name="Heidstra R."/>
            <person name="Miyata K."/>
            <person name="Fedorova E."/>
            <person name="Kohlen W."/>
            <person name="Bisseling T."/>
            <person name="Smit S."/>
            <person name="Geurts R."/>
        </authorList>
    </citation>
    <scope>NUCLEOTIDE SEQUENCE [LARGE SCALE GENOMIC DNA]</scope>
    <source>
        <strain evidence="3">cv. WU1-14</strain>
    </source>
</reference>
<dbReference type="OrthoDB" id="8785703at2759"/>
<dbReference type="Proteomes" id="UP000237105">
    <property type="component" value="Unassembled WGS sequence"/>
</dbReference>
<sequence length="309" mass="33703">MEEIRSAASAYHVKLFDKEKKDATKLNAEKVFETLYAKGNGKIRFRVYKESFKVWEKHEKHITDPKFFKILDNDSDGLLDKQDIITLSYLVNTGKLRFCNSCEEFLKGPCFTCVECFTRSTDGKLIYRLCSVCYGLGIFSHNEDHVQFTDDDSLLLKMRLEAAKTAPPATAHKLKLDPNLLLSQILVASLLHWAIFPGVDEAIHLVSHQFTSHADATASALSDHATSASDAASAGIDHHISSASDAASVGTDHLASIADAASAGTDHIAYASDYIASASHHVASASTHVASAAADPGFFADLFSNLFNF</sequence>
<keyword evidence="3" id="KW-1185">Reference proteome</keyword>
<name>A0A2P5BR39_PARAD</name>
<accession>A0A2P5BR39</accession>